<gene>
    <name evidence="2" type="ORF">AGQ41_03110</name>
    <name evidence="3" type="ORF">AH079_11175</name>
    <name evidence="4" type="ORF">G0D71_12355</name>
    <name evidence="5" type="ORF">VL99_03130</name>
</gene>
<dbReference type="EMBL" id="AAGMSH010000003">
    <property type="protein sequence ID" value="EBP6613872.1"/>
    <property type="molecule type" value="Genomic_DNA"/>
</dbReference>
<reference evidence="4" key="1">
    <citation type="journal article" date="2018" name="Genome Biol.">
        <title>SKESA: strategic k-mer extension for scrupulous assemblies.</title>
        <authorList>
            <person name="Souvorov A."/>
            <person name="Agarwala R."/>
            <person name="Lipman D.J."/>
        </authorList>
    </citation>
    <scope>NUCLEOTIDE SEQUENCE</scope>
    <source>
        <strain evidence="4">13-0328</strain>
    </source>
</reference>
<dbReference type="Pfam" id="PF13973">
    <property type="entry name" value="DUF4222"/>
    <property type="match status" value="1"/>
</dbReference>
<organism evidence="3">
    <name type="scientific">Salmonella enterica I</name>
    <dbReference type="NCBI Taxonomy" id="59201"/>
    <lineage>
        <taxon>Bacteria</taxon>
        <taxon>Pseudomonadati</taxon>
        <taxon>Pseudomonadota</taxon>
        <taxon>Gammaproteobacteria</taxon>
        <taxon>Enterobacterales</taxon>
        <taxon>Enterobacteriaceae</taxon>
        <taxon>Salmonella</taxon>
    </lineage>
</organism>
<reference evidence="3" key="2">
    <citation type="submission" date="2018-05" db="EMBL/GenBank/DDBJ databases">
        <authorList>
            <consortium name="GenomeTrakr network: Whole genome sequencing for foodborne pathogen traceback"/>
        </authorList>
    </citation>
    <scope>NUCLEOTIDE SEQUENCE</scope>
    <source>
        <strain evidence="2">ADRDL-NGUA-38</strain>
        <strain evidence="5">CFSAN029662</strain>
        <strain evidence="3">FDA00001697</strain>
    </source>
</reference>
<proteinExistence type="predicted"/>
<protein>
    <submittedName>
        <fullName evidence="3">DUF4222 domain-containing protein</fullName>
    </submittedName>
</protein>
<accession>A0A3V0QIA1</accession>
<dbReference type="AlphaFoldDB" id="A0A3V0QIA1"/>
<evidence type="ECO:0000313" key="2">
    <source>
        <dbReference type="EMBL" id="EBP6613872.1"/>
    </source>
</evidence>
<evidence type="ECO:0000313" key="4">
    <source>
        <dbReference type="EMBL" id="HAC6884160.1"/>
    </source>
</evidence>
<dbReference type="InterPro" id="IPR025317">
    <property type="entry name" value="DUF4222"/>
</dbReference>
<evidence type="ECO:0000313" key="5">
    <source>
        <dbReference type="EMBL" id="QVS47242.1"/>
    </source>
</evidence>
<reference evidence="5" key="4">
    <citation type="submission" date="2021-05" db="EMBL/GenBank/DDBJ databases">
        <title>Whole genome PacBio Sequel sequence of Salmonella enterica subsp. enterica.</title>
        <authorList>
            <person name="Hoffmann M."/>
            <person name="Balkey M."/>
            <person name="Luo Y."/>
        </authorList>
    </citation>
    <scope>NUCLEOTIDE SEQUENCE</scope>
    <source>
        <strain evidence="5">CFSAN029662</strain>
    </source>
</reference>
<sequence length="99" mass="11445">MKKKINSLTAGGQTRPEILPGDIFKDNRGERVTVKMVTDNRITYIREGYSGECVFPVERFEREFSLVKRQTFSEWCKSNNTVEKIQYLRALIAAKRAGK</sequence>
<feature type="region of interest" description="Disordered" evidence="1">
    <location>
        <begin position="1"/>
        <end position="20"/>
    </location>
</feature>
<dbReference type="EMBL" id="AAIILT010000007">
    <property type="protein sequence ID" value="ECE5910130.1"/>
    <property type="molecule type" value="Genomic_DNA"/>
</dbReference>
<feature type="compositionally biased region" description="Polar residues" evidence="1">
    <location>
        <begin position="1"/>
        <end position="12"/>
    </location>
</feature>
<dbReference type="EMBL" id="CP074647">
    <property type="protein sequence ID" value="QVS47242.1"/>
    <property type="molecule type" value="Genomic_DNA"/>
</dbReference>
<reference evidence="4" key="3">
    <citation type="submission" date="2018-07" db="EMBL/GenBank/DDBJ databases">
        <authorList>
            <consortium name="NCBI Pathogen Detection Project"/>
        </authorList>
    </citation>
    <scope>NUCLEOTIDE SEQUENCE</scope>
    <source>
        <strain evidence="4">13-0328</strain>
    </source>
</reference>
<evidence type="ECO:0000256" key="1">
    <source>
        <dbReference type="SAM" id="MobiDB-lite"/>
    </source>
</evidence>
<dbReference type="EMBL" id="DAAMJF010000026">
    <property type="protein sequence ID" value="HAC6884160.1"/>
    <property type="molecule type" value="Genomic_DNA"/>
</dbReference>
<evidence type="ECO:0000313" key="3">
    <source>
        <dbReference type="EMBL" id="ECE5910130.1"/>
    </source>
</evidence>
<name>A0A3V0QIA1_SALET</name>